<organism evidence="11">
    <name type="scientific">Aceria tosichella</name>
    <name type="common">wheat curl mite</name>
    <dbReference type="NCBI Taxonomy" id="561515"/>
    <lineage>
        <taxon>Eukaryota</taxon>
        <taxon>Metazoa</taxon>
        <taxon>Ecdysozoa</taxon>
        <taxon>Arthropoda</taxon>
        <taxon>Chelicerata</taxon>
        <taxon>Arachnida</taxon>
        <taxon>Acari</taxon>
        <taxon>Acariformes</taxon>
        <taxon>Trombidiformes</taxon>
        <taxon>Prostigmata</taxon>
        <taxon>Eupodina</taxon>
        <taxon>Eriophyoidea</taxon>
        <taxon>Eriophyidae</taxon>
        <taxon>Eriophyinae</taxon>
        <taxon>Aceriini</taxon>
        <taxon>Aceria</taxon>
    </lineage>
</organism>
<evidence type="ECO:0000256" key="1">
    <source>
        <dbReference type="ARBA" id="ARBA00001974"/>
    </source>
</evidence>
<dbReference type="PANTHER" id="PTHR22897:SF8">
    <property type="entry name" value="SULFHYDRYL OXIDASE"/>
    <property type="match status" value="1"/>
</dbReference>
<evidence type="ECO:0000256" key="9">
    <source>
        <dbReference type="SAM" id="SignalP"/>
    </source>
</evidence>
<evidence type="ECO:0000313" key="11">
    <source>
        <dbReference type="EMBL" id="MDE45069.1"/>
    </source>
</evidence>
<dbReference type="InterPro" id="IPR017905">
    <property type="entry name" value="ERV/ALR_sulphydryl_oxidase"/>
</dbReference>
<feature type="signal peptide" evidence="9">
    <location>
        <begin position="1"/>
        <end position="40"/>
    </location>
</feature>
<evidence type="ECO:0000259" key="10">
    <source>
        <dbReference type="PROSITE" id="PS51324"/>
    </source>
</evidence>
<keyword evidence="4 7" id="KW-0274">FAD</keyword>
<keyword evidence="5 7" id="KW-0560">Oxidoreductase</keyword>
<dbReference type="Gene3D" id="1.20.120.310">
    <property type="entry name" value="ERV/ALR sulfhydryl oxidase domain"/>
    <property type="match status" value="2"/>
</dbReference>
<feature type="compositionally biased region" description="Low complexity" evidence="8">
    <location>
        <begin position="633"/>
        <end position="647"/>
    </location>
</feature>
<evidence type="ECO:0000256" key="7">
    <source>
        <dbReference type="RuleBase" id="RU371123"/>
    </source>
</evidence>
<evidence type="ECO:0000256" key="3">
    <source>
        <dbReference type="ARBA" id="ARBA00022729"/>
    </source>
</evidence>
<dbReference type="Gene3D" id="3.40.30.10">
    <property type="entry name" value="Glutaredoxin"/>
    <property type="match status" value="1"/>
</dbReference>
<evidence type="ECO:0000256" key="2">
    <source>
        <dbReference type="ARBA" id="ARBA00022630"/>
    </source>
</evidence>
<dbReference type="PROSITE" id="PS51324">
    <property type="entry name" value="ERV_ALR"/>
    <property type="match status" value="1"/>
</dbReference>
<comment type="cofactor">
    <cofactor evidence="1 7">
        <name>FAD</name>
        <dbReference type="ChEBI" id="CHEBI:57692"/>
    </cofactor>
</comment>
<feature type="region of interest" description="Disordered" evidence="8">
    <location>
        <begin position="632"/>
        <end position="665"/>
    </location>
</feature>
<feature type="region of interest" description="Disordered" evidence="8">
    <location>
        <begin position="800"/>
        <end position="827"/>
    </location>
</feature>
<evidence type="ECO:0000256" key="8">
    <source>
        <dbReference type="SAM" id="MobiDB-lite"/>
    </source>
</evidence>
<name>A0A6G1S3Y6_9ACAR</name>
<dbReference type="SUPFAM" id="SSF52833">
    <property type="entry name" value="Thioredoxin-like"/>
    <property type="match status" value="1"/>
</dbReference>
<evidence type="ECO:0000256" key="5">
    <source>
        <dbReference type="ARBA" id="ARBA00023002"/>
    </source>
</evidence>
<feature type="domain" description="ERV/ALR sulfhydryl oxidase" evidence="10">
    <location>
        <begin position="868"/>
        <end position="1040"/>
    </location>
</feature>
<feature type="compositionally biased region" description="Low complexity" evidence="8">
    <location>
        <begin position="806"/>
        <end position="819"/>
    </location>
</feature>
<comment type="catalytic activity">
    <reaction evidence="7">
        <text>2 R'C(R)SH + O2 = R'C(R)S-S(R)CR' + H2O2</text>
        <dbReference type="Rhea" id="RHEA:17357"/>
        <dbReference type="ChEBI" id="CHEBI:15379"/>
        <dbReference type="ChEBI" id="CHEBI:16240"/>
        <dbReference type="ChEBI" id="CHEBI:16520"/>
        <dbReference type="ChEBI" id="CHEBI:17412"/>
        <dbReference type="EC" id="1.8.3.2"/>
    </reaction>
</comment>
<dbReference type="SUPFAM" id="SSF69000">
    <property type="entry name" value="FAD-dependent thiol oxidase"/>
    <property type="match status" value="1"/>
</dbReference>
<feature type="chain" id="PRO_5026183885" description="Sulfhydryl oxidase" evidence="9">
    <location>
        <begin position="41"/>
        <end position="1098"/>
    </location>
</feature>
<dbReference type="GO" id="GO:0000139">
    <property type="term" value="C:Golgi membrane"/>
    <property type="evidence" value="ECO:0007669"/>
    <property type="project" value="TreeGrafter"/>
</dbReference>
<evidence type="ECO:0000256" key="6">
    <source>
        <dbReference type="ARBA" id="ARBA00023157"/>
    </source>
</evidence>
<gene>
    <name evidence="11" type="primary">QSOX1_1</name>
    <name evidence="11" type="ORF">g.13762</name>
</gene>
<dbReference type="GO" id="GO:0003756">
    <property type="term" value="F:protein disulfide isomerase activity"/>
    <property type="evidence" value="ECO:0007669"/>
    <property type="project" value="TreeGrafter"/>
</dbReference>
<keyword evidence="3 9" id="KW-0732">Signal</keyword>
<evidence type="ECO:0000256" key="4">
    <source>
        <dbReference type="ARBA" id="ARBA00022827"/>
    </source>
</evidence>
<keyword evidence="2 7" id="KW-0285">Flavoprotein</keyword>
<dbReference type="GO" id="GO:0006457">
    <property type="term" value="P:protein folding"/>
    <property type="evidence" value="ECO:0007669"/>
    <property type="project" value="TreeGrafter"/>
</dbReference>
<protein>
    <recommendedName>
        <fullName evidence="7">Sulfhydryl oxidase</fullName>
        <ecNumber evidence="7">1.8.3.2</ecNumber>
    </recommendedName>
</protein>
<feature type="compositionally biased region" description="Basic and acidic residues" evidence="8">
    <location>
        <begin position="651"/>
        <end position="660"/>
    </location>
</feature>
<dbReference type="GO" id="GO:0005615">
    <property type="term" value="C:extracellular space"/>
    <property type="evidence" value="ECO:0007669"/>
    <property type="project" value="TreeGrafter"/>
</dbReference>
<dbReference type="Pfam" id="PF04777">
    <property type="entry name" value="Evr1_Alr"/>
    <property type="match status" value="1"/>
</dbReference>
<dbReference type="InterPro" id="IPR036249">
    <property type="entry name" value="Thioredoxin-like_sf"/>
</dbReference>
<keyword evidence="6" id="KW-1015">Disulfide bond</keyword>
<proteinExistence type="predicted"/>
<dbReference type="AlphaFoldDB" id="A0A6G1S3Y6"/>
<accession>A0A6G1S3Y6</accession>
<dbReference type="PANTHER" id="PTHR22897">
    <property type="entry name" value="QUIESCIN Q6-RELATED SULFHYDRYL OXIDASE"/>
    <property type="match status" value="1"/>
</dbReference>
<sequence length="1098" mass="124225">MSGCWNARLFLEPDPIGFLRLALLCLLLLITSCQHQQSEASPTSSLSIQQQLTQAATINNKDANNQFNSSSSSSAASLNLVNSNGHLRLQYTNGGHIQIPGLYDDLDGFITPIQGQSQFNRLILGLDDADGGDSNLTVVQRHGEKCSTNLTDEQEAIRRAAREETISLVQFYMASCPDCQGFSPYFKRFSSDIAPHWRKLVRIYTVNCNDFQNIHLCQEQNPRLIVPLVRWYVFPSIQRDSLKRSSSAGSSQKASDKFNYPQELLNVAHRQFIYKQRRDLISLRQATLRFIALTLDELNNDSHKIKLRHHVQTRDSPITPKRLLYESLPPSWHHLAQLGREQPDDLEFKEQLLLDLNERLARCSREMLLLAANNKADCRSAGSGAANSTPPQQQQHQRTIVVRNFLVFEDRRSFIGRTLVADWSNATCRQFSVHQQKEQNMTQTIIVHRSSDFSQLTGTKILAKAQALNKPILVAFNVTIPASGPNNNSSNSSSGGYIRSIDDLDMKLLVWNETSALNSSSQLEDNHARHRRAAQRPRPERVQQRALLEEYYSRVNGGSKVIQPIRYAAAMSSIGNQNNRILHKRDTADKQQQQQKQAELENVNWVPESVHPGEERVRYAFNSKINQELANWAPGLPSTPPGSSLAGKNPGEIEKSKKESSNVVDPTSDDLALMFLTDYYRGLDEIVHIDMLSKGDVDGYQLLASCCFLRDLERHFPFQGNAHGSNEIGSKSIARHYIQLVQRAWLDELKTRLHSKGFDPTTAMGNGSTRSLPTTDSMLQRMHDKDGCIRLTESIISWQTGDHSTSKQSNNTNSTSTSSPVIANKTNGLDSIHVPSRELEQIQLKIKRQHEVGLPPERHIKWKYCAGSEPYLRGHTCSLWILFHTLTVHEYLALVGDQRLLTNTISNSSNRVGSISNDTNDLSMAEYQFQVDYAKSPRRSCDPNNPDGAYLASKTSELFLNETRFTLANIINFVRYYLPCTNCAAHFSCMVEHSTGLKFTNDHKQAWPDAHLLWLWEAHNRVNERTRGTHSEDPTRPKHIFPTYGACPHCYIEPPAPGSAFQSMRFNRGELVKFVVARYRKSAILNNQINIEDLYRKP</sequence>
<feature type="region of interest" description="Disordered" evidence="8">
    <location>
        <begin position="519"/>
        <end position="541"/>
    </location>
</feature>
<dbReference type="InterPro" id="IPR036774">
    <property type="entry name" value="ERV/ALR_sulphydryl_oxid_sf"/>
</dbReference>
<dbReference type="InterPro" id="IPR039798">
    <property type="entry name" value="Sulfhydryl_oxidase"/>
</dbReference>
<dbReference type="EC" id="1.8.3.2" evidence="7"/>
<dbReference type="GO" id="GO:0016971">
    <property type="term" value="F:flavin-dependent sulfhydryl oxidase activity"/>
    <property type="evidence" value="ECO:0007669"/>
    <property type="project" value="InterPro"/>
</dbReference>
<dbReference type="EMBL" id="GGYP01000298">
    <property type="protein sequence ID" value="MDE45069.1"/>
    <property type="molecule type" value="Transcribed_RNA"/>
</dbReference>
<reference evidence="11" key="1">
    <citation type="submission" date="2018-10" db="EMBL/GenBank/DDBJ databases">
        <title>Transcriptome assembly of Aceria tosichella (Wheat curl mite) Type 2.</title>
        <authorList>
            <person name="Scully E.D."/>
            <person name="Geib S.M."/>
            <person name="Palmer N.A."/>
            <person name="Gupta A.K."/>
            <person name="Sarath G."/>
            <person name="Tatineni S."/>
        </authorList>
    </citation>
    <scope>NUCLEOTIDE SEQUENCE</scope>
    <source>
        <strain evidence="11">LincolnNE</strain>
    </source>
</reference>